<keyword evidence="4" id="KW-1185">Reference proteome</keyword>
<dbReference type="Proteomes" id="UP001180020">
    <property type="component" value="Unassembled WGS sequence"/>
</dbReference>
<proteinExistence type="predicted"/>
<dbReference type="PANTHER" id="PTHR47374">
    <property type="entry name" value="ENDOSOME ANTIGEN-LIKE PROTEIN, PUTATIVE (DUF3444)-RELATED"/>
    <property type="match status" value="1"/>
</dbReference>
<gene>
    <name evidence="3" type="ORF">QJS10_CPB13g01358</name>
</gene>
<feature type="compositionally biased region" description="Low complexity" evidence="1">
    <location>
        <begin position="82"/>
        <end position="100"/>
    </location>
</feature>
<evidence type="ECO:0000259" key="2">
    <source>
        <dbReference type="Pfam" id="PF11926"/>
    </source>
</evidence>
<organism evidence="3 4">
    <name type="scientific">Acorus calamus</name>
    <name type="common">Sweet flag</name>
    <dbReference type="NCBI Taxonomy" id="4465"/>
    <lineage>
        <taxon>Eukaryota</taxon>
        <taxon>Viridiplantae</taxon>
        <taxon>Streptophyta</taxon>
        <taxon>Embryophyta</taxon>
        <taxon>Tracheophyta</taxon>
        <taxon>Spermatophyta</taxon>
        <taxon>Magnoliopsida</taxon>
        <taxon>Liliopsida</taxon>
        <taxon>Acoraceae</taxon>
        <taxon>Acorus</taxon>
    </lineage>
</organism>
<dbReference type="InterPro" id="IPR024593">
    <property type="entry name" value="DUF3444"/>
</dbReference>
<dbReference type="AlphaFoldDB" id="A0AAV9DG29"/>
<comment type="caution">
    <text evidence="3">The sequence shown here is derived from an EMBL/GenBank/DDBJ whole genome shotgun (WGS) entry which is preliminary data.</text>
</comment>
<sequence>MEAVKGKILKEDYIGVMYAVMDANALPNHSDLSHLAVLCDVLRTKDIALPSRRIDWSWLLCLLPSASSPRKSPPSARPSPAPRRLSPSSMRPTRSSSTRSPRPPAPDGPQRISCPTRSGRCPPESEQDEENLSSDCGVFKPSDVVMCIDIAKFSHRMNCGRNKLESLYRIHSNKGEIWANYAGWNCNWRRTDQANCEYWVVEIVSEGNCGFEVGESGGV</sequence>
<accession>A0AAV9DG29</accession>
<evidence type="ECO:0000256" key="1">
    <source>
        <dbReference type="SAM" id="MobiDB-lite"/>
    </source>
</evidence>
<dbReference type="PANTHER" id="PTHR47374:SF2">
    <property type="entry name" value="OS01G0927400 PROTEIN"/>
    <property type="match status" value="1"/>
</dbReference>
<dbReference type="EMBL" id="JAUJYO010000013">
    <property type="protein sequence ID" value="KAK1300312.1"/>
    <property type="molecule type" value="Genomic_DNA"/>
</dbReference>
<name>A0AAV9DG29_ACOCL</name>
<dbReference type="Pfam" id="PF11926">
    <property type="entry name" value="DUF3444"/>
    <property type="match status" value="1"/>
</dbReference>
<evidence type="ECO:0000313" key="4">
    <source>
        <dbReference type="Proteomes" id="UP001180020"/>
    </source>
</evidence>
<feature type="region of interest" description="Disordered" evidence="1">
    <location>
        <begin position="66"/>
        <end position="134"/>
    </location>
</feature>
<feature type="compositionally biased region" description="Pro residues" evidence="1">
    <location>
        <begin position="71"/>
        <end position="81"/>
    </location>
</feature>
<feature type="domain" description="DUF3444" evidence="2">
    <location>
        <begin position="126"/>
        <end position="208"/>
    </location>
</feature>
<protein>
    <recommendedName>
        <fullName evidence="2">DUF3444 domain-containing protein</fullName>
    </recommendedName>
</protein>
<reference evidence="3" key="2">
    <citation type="submission" date="2023-06" db="EMBL/GenBank/DDBJ databases">
        <authorList>
            <person name="Ma L."/>
            <person name="Liu K.-W."/>
            <person name="Li Z."/>
            <person name="Hsiao Y.-Y."/>
            <person name="Qi Y."/>
            <person name="Fu T."/>
            <person name="Tang G."/>
            <person name="Zhang D."/>
            <person name="Sun W.-H."/>
            <person name="Liu D.-K."/>
            <person name="Li Y."/>
            <person name="Chen G.-Z."/>
            <person name="Liu X.-D."/>
            <person name="Liao X.-Y."/>
            <person name="Jiang Y.-T."/>
            <person name="Yu X."/>
            <person name="Hao Y."/>
            <person name="Huang J."/>
            <person name="Zhao X.-W."/>
            <person name="Ke S."/>
            <person name="Chen Y.-Y."/>
            <person name="Wu W.-L."/>
            <person name="Hsu J.-L."/>
            <person name="Lin Y.-F."/>
            <person name="Huang M.-D."/>
            <person name="Li C.-Y."/>
            <person name="Huang L."/>
            <person name="Wang Z.-W."/>
            <person name="Zhao X."/>
            <person name="Zhong W.-Y."/>
            <person name="Peng D.-H."/>
            <person name="Ahmad S."/>
            <person name="Lan S."/>
            <person name="Zhang J.-S."/>
            <person name="Tsai W.-C."/>
            <person name="Van De Peer Y."/>
            <person name="Liu Z.-J."/>
        </authorList>
    </citation>
    <scope>NUCLEOTIDE SEQUENCE</scope>
    <source>
        <strain evidence="3">CP</strain>
        <tissue evidence="3">Leaves</tissue>
    </source>
</reference>
<reference evidence="3" key="1">
    <citation type="journal article" date="2023" name="Nat. Commun.">
        <title>Diploid and tetraploid genomes of Acorus and the evolution of monocots.</title>
        <authorList>
            <person name="Ma L."/>
            <person name="Liu K.W."/>
            <person name="Li Z."/>
            <person name="Hsiao Y.Y."/>
            <person name="Qi Y."/>
            <person name="Fu T."/>
            <person name="Tang G.D."/>
            <person name="Zhang D."/>
            <person name="Sun W.H."/>
            <person name="Liu D.K."/>
            <person name="Li Y."/>
            <person name="Chen G.Z."/>
            <person name="Liu X.D."/>
            <person name="Liao X.Y."/>
            <person name="Jiang Y.T."/>
            <person name="Yu X."/>
            <person name="Hao Y."/>
            <person name="Huang J."/>
            <person name="Zhao X.W."/>
            <person name="Ke S."/>
            <person name="Chen Y.Y."/>
            <person name="Wu W.L."/>
            <person name="Hsu J.L."/>
            <person name="Lin Y.F."/>
            <person name="Huang M.D."/>
            <person name="Li C.Y."/>
            <person name="Huang L."/>
            <person name="Wang Z.W."/>
            <person name="Zhao X."/>
            <person name="Zhong W.Y."/>
            <person name="Peng D.H."/>
            <person name="Ahmad S."/>
            <person name="Lan S."/>
            <person name="Zhang J.S."/>
            <person name="Tsai W.C."/>
            <person name="Van de Peer Y."/>
            <person name="Liu Z.J."/>
        </authorList>
    </citation>
    <scope>NUCLEOTIDE SEQUENCE</scope>
    <source>
        <strain evidence="3">CP</strain>
    </source>
</reference>
<evidence type="ECO:0000313" key="3">
    <source>
        <dbReference type="EMBL" id="KAK1300312.1"/>
    </source>
</evidence>